<proteinExistence type="predicted"/>
<dbReference type="Proteomes" id="UP000177905">
    <property type="component" value="Unassembled WGS sequence"/>
</dbReference>
<evidence type="ECO:0000256" key="1">
    <source>
        <dbReference type="ARBA" id="ARBA00000198"/>
    </source>
</evidence>
<gene>
    <name evidence="11" type="ORF">A2290_03170</name>
</gene>
<dbReference type="GO" id="GO:0005524">
    <property type="term" value="F:ATP binding"/>
    <property type="evidence" value="ECO:0007669"/>
    <property type="project" value="UniProtKB-KW"/>
</dbReference>
<feature type="region of interest" description="Disordered" evidence="9">
    <location>
        <begin position="1"/>
        <end position="22"/>
    </location>
</feature>
<keyword evidence="6 11" id="KW-0418">Kinase</keyword>
<evidence type="ECO:0000256" key="2">
    <source>
        <dbReference type="ARBA" id="ARBA00005051"/>
    </source>
</evidence>
<dbReference type="AlphaFoldDB" id="A0A1F4S496"/>
<keyword evidence="7" id="KW-0067">ATP-binding</keyword>
<comment type="catalytic activity">
    <reaction evidence="1">
        <text>6-hydroxymethyl-7,8-dihydropterin + ATP = (7,8-dihydropterin-6-yl)methyl diphosphate + AMP + H(+)</text>
        <dbReference type="Rhea" id="RHEA:11412"/>
        <dbReference type="ChEBI" id="CHEBI:15378"/>
        <dbReference type="ChEBI" id="CHEBI:30616"/>
        <dbReference type="ChEBI" id="CHEBI:44841"/>
        <dbReference type="ChEBI" id="CHEBI:72950"/>
        <dbReference type="ChEBI" id="CHEBI:456215"/>
        <dbReference type="EC" id="2.7.6.3"/>
    </reaction>
</comment>
<evidence type="ECO:0000256" key="5">
    <source>
        <dbReference type="ARBA" id="ARBA00022741"/>
    </source>
</evidence>
<dbReference type="GO" id="GO:0016301">
    <property type="term" value="F:kinase activity"/>
    <property type="evidence" value="ECO:0007669"/>
    <property type="project" value="UniProtKB-KW"/>
</dbReference>
<evidence type="ECO:0000313" key="11">
    <source>
        <dbReference type="EMBL" id="OGC15256.1"/>
    </source>
</evidence>
<dbReference type="PANTHER" id="PTHR43071">
    <property type="entry name" value="2-AMINO-4-HYDROXY-6-HYDROXYMETHYLDIHYDROPTERIDINE PYROPHOSPHOKINASE"/>
    <property type="match status" value="1"/>
</dbReference>
<sequence>MKSKVKKKEKVKTSKKSKKKDKKGVQLVYLSLGSNVGDREEYIEQAVFLIRKIKGIEVLRRSSNYETDPEGKEDQQSFLNCVIEIKTILSAHKLLEEFQNIEQTLGREREVEWGPRTIDIDILIYGDSVISDDKLQIPHPLMHERLFVLQPLKELSPQLMHPVLEKSISTLYEERKIEIGTDKYDDELPGFKEIKTSRYDDYEKW</sequence>
<dbReference type="InterPro" id="IPR000550">
    <property type="entry name" value="Hppk"/>
</dbReference>
<comment type="caution">
    <text evidence="11">The sequence shown here is derived from an EMBL/GenBank/DDBJ whole genome shotgun (WGS) entry which is preliminary data.</text>
</comment>
<keyword evidence="5" id="KW-0547">Nucleotide-binding</keyword>
<evidence type="ECO:0000256" key="7">
    <source>
        <dbReference type="ARBA" id="ARBA00022840"/>
    </source>
</evidence>
<evidence type="ECO:0000256" key="8">
    <source>
        <dbReference type="ARBA" id="ARBA00022909"/>
    </source>
</evidence>
<dbReference type="InterPro" id="IPR035907">
    <property type="entry name" value="Hppk_sf"/>
</dbReference>
<evidence type="ECO:0000313" key="12">
    <source>
        <dbReference type="Proteomes" id="UP000177905"/>
    </source>
</evidence>
<reference evidence="11 12" key="1">
    <citation type="journal article" date="2016" name="Nat. Commun.">
        <title>Thousands of microbial genomes shed light on interconnected biogeochemical processes in an aquifer system.</title>
        <authorList>
            <person name="Anantharaman K."/>
            <person name="Brown C.T."/>
            <person name="Hug L.A."/>
            <person name="Sharon I."/>
            <person name="Castelle C.J."/>
            <person name="Probst A.J."/>
            <person name="Thomas B.C."/>
            <person name="Singh A."/>
            <person name="Wilkins M.J."/>
            <person name="Karaoz U."/>
            <person name="Brodie E.L."/>
            <person name="Williams K.H."/>
            <person name="Hubbard S.S."/>
            <person name="Banfield J.F."/>
        </authorList>
    </citation>
    <scope>NUCLEOTIDE SEQUENCE [LARGE SCALE GENOMIC DNA]</scope>
</reference>
<dbReference type="GO" id="GO:0046654">
    <property type="term" value="P:tetrahydrofolate biosynthetic process"/>
    <property type="evidence" value="ECO:0007669"/>
    <property type="project" value="UniProtKB-UniPathway"/>
</dbReference>
<organism evidence="11 12">
    <name type="scientific">candidate division WOR-1 bacterium RIFOXYB2_FULL_36_35</name>
    <dbReference type="NCBI Taxonomy" id="1802578"/>
    <lineage>
        <taxon>Bacteria</taxon>
        <taxon>Bacillati</taxon>
        <taxon>Saganbacteria</taxon>
    </lineage>
</organism>
<evidence type="ECO:0000256" key="9">
    <source>
        <dbReference type="SAM" id="MobiDB-lite"/>
    </source>
</evidence>
<accession>A0A1F4S496</accession>
<dbReference type="UniPathway" id="UPA00077">
    <property type="reaction ID" value="UER00155"/>
</dbReference>
<dbReference type="GO" id="GO:0003848">
    <property type="term" value="F:2-amino-4-hydroxy-6-hydroxymethyldihydropteridine diphosphokinase activity"/>
    <property type="evidence" value="ECO:0007669"/>
    <property type="project" value="UniProtKB-EC"/>
</dbReference>
<evidence type="ECO:0000259" key="10">
    <source>
        <dbReference type="Pfam" id="PF01288"/>
    </source>
</evidence>
<name>A0A1F4S496_UNCSA</name>
<dbReference type="Gene3D" id="3.30.70.560">
    <property type="entry name" value="7,8-Dihydro-6-hydroxymethylpterin-pyrophosphokinase HPPK"/>
    <property type="match status" value="1"/>
</dbReference>
<comment type="pathway">
    <text evidence="2">Cofactor biosynthesis; tetrahydrofolate biosynthesis; 2-amino-4-hydroxy-6-hydroxymethyl-7,8-dihydropteridine diphosphate from 7,8-dihydroneopterin triphosphate: step 4/4.</text>
</comment>
<dbReference type="EC" id="2.7.6.3" evidence="3"/>
<keyword evidence="4" id="KW-0808">Transferase</keyword>
<evidence type="ECO:0000256" key="4">
    <source>
        <dbReference type="ARBA" id="ARBA00022679"/>
    </source>
</evidence>
<dbReference type="NCBIfam" id="TIGR01498">
    <property type="entry name" value="folK"/>
    <property type="match status" value="1"/>
</dbReference>
<keyword evidence="8" id="KW-0289">Folate biosynthesis</keyword>
<dbReference type="CDD" id="cd00483">
    <property type="entry name" value="HPPK"/>
    <property type="match status" value="1"/>
</dbReference>
<dbReference type="SUPFAM" id="SSF55083">
    <property type="entry name" value="6-hydroxymethyl-7,8-dihydropterin pyrophosphokinase, HPPK"/>
    <property type="match status" value="1"/>
</dbReference>
<evidence type="ECO:0000256" key="6">
    <source>
        <dbReference type="ARBA" id="ARBA00022777"/>
    </source>
</evidence>
<dbReference type="Pfam" id="PF01288">
    <property type="entry name" value="HPPK"/>
    <property type="match status" value="1"/>
</dbReference>
<evidence type="ECO:0000256" key="3">
    <source>
        <dbReference type="ARBA" id="ARBA00013253"/>
    </source>
</evidence>
<protein>
    <recommendedName>
        <fullName evidence="3">2-amino-4-hydroxy-6-hydroxymethyldihydropteridine diphosphokinase</fullName>
        <ecNumber evidence="3">2.7.6.3</ecNumber>
    </recommendedName>
</protein>
<dbReference type="PANTHER" id="PTHR43071:SF1">
    <property type="entry name" value="2-AMINO-4-HYDROXY-6-HYDROXYMETHYLDIHYDROPTERIDINE PYROPHOSPHOKINASE"/>
    <property type="match status" value="1"/>
</dbReference>
<dbReference type="EMBL" id="MEUA01000023">
    <property type="protein sequence ID" value="OGC15256.1"/>
    <property type="molecule type" value="Genomic_DNA"/>
</dbReference>
<dbReference type="GO" id="GO:0046656">
    <property type="term" value="P:folic acid biosynthetic process"/>
    <property type="evidence" value="ECO:0007669"/>
    <property type="project" value="UniProtKB-KW"/>
</dbReference>
<feature type="domain" description="7,8-dihydro-6-hydroxymethylpterin-pyrophosphokinase" evidence="10">
    <location>
        <begin position="29"/>
        <end position="157"/>
    </location>
</feature>